<protein>
    <recommendedName>
        <fullName evidence="2">histidine kinase</fullName>
        <ecNumber evidence="2">2.7.13.3</ecNumber>
    </recommendedName>
</protein>
<evidence type="ECO:0000256" key="1">
    <source>
        <dbReference type="ARBA" id="ARBA00000085"/>
    </source>
</evidence>
<name>A0ABQ3UTZ5_9CHLR</name>
<dbReference type="Proteomes" id="UP000654345">
    <property type="component" value="Unassembled WGS sequence"/>
</dbReference>
<dbReference type="SUPFAM" id="SSF55874">
    <property type="entry name" value="ATPase domain of HSP90 chaperone/DNA topoisomerase II/histidine kinase"/>
    <property type="match status" value="1"/>
</dbReference>
<comment type="catalytic activity">
    <reaction evidence="1">
        <text>ATP + protein L-histidine = ADP + protein N-phospho-L-histidine.</text>
        <dbReference type="EC" id="2.7.13.3"/>
    </reaction>
</comment>
<organism evidence="7 8">
    <name type="scientific">Ktedonobacter robiniae</name>
    <dbReference type="NCBI Taxonomy" id="2778365"/>
    <lineage>
        <taxon>Bacteria</taxon>
        <taxon>Bacillati</taxon>
        <taxon>Chloroflexota</taxon>
        <taxon>Ktedonobacteria</taxon>
        <taxon>Ktedonobacterales</taxon>
        <taxon>Ktedonobacteraceae</taxon>
        <taxon>Ktedonobacter</taxon>
    </lineage>
</organism>
<evidence type="ECO:0000259" key="6">
    <source>
        <dbReference type="PROSITE" id="PS50109"/>
    </source>
</evidence>
<dbReference type="Gene3D" id="3.30.565.10">
    <property type="entry name" value="Histidine kinase-like ATPase, C-terminal domain"/>
    <property type="match status" value="1"/>
</dbReference>
<keyword evidence="3" id="KW-0808">Transferase</keyword>
<evidence type="ECO:0000313" key="8">
    <source>
        <dbReference type="Proteomes" id="UP000654345"/>
    </source>
</evidence>
<reference evidence="7 8" key="1">
    <citation type="journal article" date="2021" name="Int. J. Syst. Evol. Microbiol.">
        <title>Reticulibacter mediterranei gen. nov., sp. nov., within the new family Reticulibacteraceae fam. nov., and Ktedonospora formicarum gen. nov., sp. nov., Ktedonobacter robiniae sp. nov., Dictyobacter formicarum sp. nov. and Dictyobacter arantiisoli sp. nov., belonging to the class Ktedonobacteria.</title>
        <authorList>
            <person name="Yabe S."/>
            <person name="Zheng Y."/>
            <person name="Wang C.M."/>
            <person name="Sakai Y."/>
            <person name="Abe K."/>
            <person name="Yokota A."/>
            <person name="Donadio S."/>
            <person name="Cavaletti L."/>
            <person name="Monciardini P."/>
        </authorList>
    </citation>
    <scope>NUCLEOTIDE SEQUENCE [LARGE SCALE GENOMIC DNA]</scope>
    <source>
        <strain evidence="7 8">SOSP1-30</strain>
    </source>
</reference>
<evidence type="ECO:0000256" key="5">
    <source>
        <dbReference type="ARBA" id="ARBA00023012"/>
    </source>
</evidence>
<dbReference type="RefSeq" id="WP_236038304.1">
    <property type="nucleotide sequence ID" value="NZ_BNJG01000002.1"/>
</dbReference>
<dbReference type="InterPro" id="IPR036890">
    <property type="entry name" value="HATPase_C_sf"/>
</dbReference>
<dbReference type="InterPro" id="IPR005467">
    <property type="entry name" value="His_kinase_dom"/>
</dbReference>
<dbReference type="SMART" id="SM00387">
    <property type="entry name" value="HATPase_c"/>
    <property type="match status" value="1"/>
</dbReference>
<dbReference type="InterPro" id="IPR003594">
    <property type="entry name" value="HATPase_dom"/>
</dbReference>
<keyword evidence="5" id="KW-0902">Two-component regulatory system</keyword>
<accession>A0ABQ3UTZ5</accession>
<feature type="domain" description="Histidine kinase" evidence="6">
    <location>
        <begin position="15"/>
        <end position="144"/>
    </location>
</feature>
<dbReference type="EC" id="2.7.13.3" evidence="2"/>
<sequence length="145" mass="16075">MQHYYDLRVTAPERSLVLEVPEDCAIMVLADRARICQVMTNYLTNAIRYSPPGQPIHIGLTVQENAARVWVRDQGPGLTEEEQAHLWQRFSQIKGIHVQSGSGKGLGLGLYICQTLIAEHQGEVGVESEPGKGSTFWFSLPLIGC</sequence>
<dbReference type="InterPro" id="IPR004358">
    <property type="entry name" value="Sig_transdc_His_kin-like_C"/>
</dbReference>
<dbReference type="Pfam" id="PF02518">
    <property type="entry name" value="HATPase_c"/>
    <property type="match status" value="1"/>
</dbReference>
<proteinExistence type="predicted"/>
<evidence type="ECO:0000256" key="2">
    <source>
        <dbReference type="ARBA" id="ARBA00012438"/>
    </source>
</evidence>
<evidence type="ECO:0000313" key="7">
    <source>
        <dbReference type="EMBL" id="GHO56178.1"/>
    </source>
</evidence>
<gene>
    <name evidence="7" type="ORF">KSB_46530</name>
</gene>
<dbReference type="PANTHER" id="PTHR43047:SF72">
    <property type="entry name" value="OSMOSENSING HISTIDINE PROTEIN KINASE SLN1"/>
    <property type="match status" value="1"/>
</dbReference>
<dbReference type="EMBL" id="BNJG01000002">
    <property type="protein sequence ID" value="GHO56178.1"/>
    <property type="molecule type" value="Genomic_DNA"/>
</dbReference>
<dbReference type="PROSITE" id="PS50109">
    <property type="entry name" value="HIS_KIN"/>
    <property type="match status" value="1"/>
</dbReference>
<keyword evidence="8" id="KW-1185">Reference proteome</keyword>
<dbReference type="PRINTS" id="PR00344">
    <property type="entry name" value="BCTRLSENSOR"/>
</dbReference>
<evidence type="ECO:0000256" key="3">
    <source>
        <dbReference type="ARBA" id="ARBA00022679"/>
    </source>
</evidence>
<keyword evidence="4" id="KW-0418">Kinase</keyword>
<dbReference type="PANTHER" id="PTHR43047">
    <property type="entry name" value="TWO-COMPONENT HISTIDINE PROTEIN KINASE"/>
    <property type="match status" value="1"/>
</dbReference>
<comment type="caution">
    <text evidence="7">The sequence shown here is derived from an EMBL/GenBank/DDBJ whole genome shotgun (WGS) entry which is preliminary data.</text>
</comment>
<evidence type="ECO:0000256" key="4">
    <source>
        <dbReference type="ARBA" id="ARBA00022777"/>
    </source>
</evidence>